<name>A0ABT5RQ37_9PSED</name>
<comment type="caution">
    <text evidence="1">The sequence shown here is derived from an EMBL/GenBank/DDBJ whole genome shotgun (WGS) entry which is preliminary data.</text>
</comment>
<dbReference type="Proteomes" id="UP001150614">
    <property type="component" value="Unassembled WGS sequence"/>
</dbReference>
<keyword evidence="2" id="KW-1185">Reference proteome</keyword>
<dbReference type="EMBL" id="JANCLL010000049">
    <property type="protein sequence ID" value="MDD1947606.1"/>
    <property type="molecule type" value="Genomic_DNA"/>
</dbReference>
<proteinExistence type="predicted"/>
<dbReference type="InterPro" id="IPR012449">
    <property type="entry name" value="Phage_F116_Orf28"/>
</dbReference>
<organism evidence="1 2">
    <name type="scientific">Pseudomonas carnis</name>
    <dbReference type="NCBI Taxonomy" id="2487355"/>
    <lineage>
        <taxon>Bacteria</taxon>
        <taxon>Pseudomonadati</taxon>
        <taxon>Pseudomonadota</taxon>
        <taxon>Gammaproteobacteria</taxon>
        <taxon>Pseudomonadales</taxon>
        <taxon>Pseudomonadaceae</taxon>
        <taxon>Pseudomonas</taxon>
    </lineage>
</organism>
<dbReference type="Pfam" id="PF07867">
    <property type="entry name" value="DUF1654"/>
    <property type="match status" value="1"/>
</dbReference>
<sequence>MSKAQKAKQVVRVEMSAVERLGLRVSSMINSPRAQERCSAVIHRLDTDRDAEWEEVMGRIAETDGVSMVFQDDGGVLLEWEVQSDEDRVVELGEVEAVEEEPAPF</sequence>
<dbReference type="RefSeq" id="WP_054898790.1">
    <property type="nucleotide sequence ID" value="NZ_JANCLL010000049.1"/>
</dbReference>
<reference evidence="1" key="1">
    <citation type="submission" date="2022-07" db="EMBL/GenBank/DDBJ databases">
        <title>Draft genome of Pseudomonas carnis strain LP isolated from cheese.</title>
        <authorList>
            <person name="Wolfe B.E."/>
        </authorList>
    </citation>
    <scope>NUCLEOTIDE SEQUENCE</scope>
    <source>
        <strain evidence="1">LP</strain>
    </source>
</reference>
<gene>
    <name evidence="1" type="ORF">NMG11_27675</name>
</gene>
<accession>A0ABT5RQ37</accession>
<evidence type="ECO:0000313" key="2">
    <source>
        <dbReference type="Proteomes" id="UP001150614"/>
    </source>
</evidence>
<evidence type="ECO:0000313" key="1">
    <source>
        <dbReference type="EMBL" id="MDD1947606.1"/>
    </source>
</evidence>
<protein>
    <submittedName>
        <fullName evidence="1">DUF1654 domain-containing protein</fullName>
    </submittedName>
</protein>